<dbReference type="SMART" id="SM00198">
    <property type="entry name" value="SCP"/>
    <property type="match status" value="1"/>
</dbReference>
<reference evidence="2" key="1">
    <citation type="submission" date="2024-06" db="EMBL/GenBank/DDBJ databases">
        <authorList>
            <person name="Liu X."/>
            <person name="Lenzi L."/>
            <person name="Haldenby T S."/>
            <person name="Uol C."/>
        </authorList>
    </citation>
    <scope>NUCLEOTIDE SEQUENCE</scope>
</reference>
<name>A0AAV2T5L1_CALDB</name>
<dbReference type="EMBL" id="CAXLJL010000090">
    <property type="protein sequence ID" value="CAL5131431.1"/>
    <property type="molecule type" value="Genomic_DNA"/>
</dbReference>
<organism evidence="2 3">
    <name type="scientific">Calicophoron daubneyi</name>
    <name type="common">Rumen fluke</name>
    <name type="synonym">Paramphistomum daubneyi</name>
    <dbReference type="NCBI Taxonomy" id="300641"/>
    <lineage>
        <taxon>Eukaryota</taxon>
        <taxon>Metazoa</taxon>
        <taxon>Spiralia</taxon>
        <taxon>Lophotrochozoa</taxon>
        <taxon>Platyhelminthes</taxon>
        <taxon>Trematoda</taxon>
        <taxon>Digenea</taxon>
        <taxon>Plagiorchiida</taxon>
        <taxon>Pronocephalata</taxon>
        <taxon>Paramphistomoidea</taxon>
        <taxon>Paramphistomidae</taxon>
        <taxon>Calicophoron</taxon>
    </lineage>
</organism>
<feature type="non-terminal residue" evidence="2">
    <location>
        <position position="1"/>
    </location>
</feature>
<comment type="caution">
    <text evidence="2">The sequence shown here is derived from an EMBL/GenBank/DDBJ whole genome shotgun (WGS) entry which is preliminary data.</text>
</comment>
<dbReference type="Proteomes" id="UP001497525">
    <property type="component" value="Unassembled WGS sequence"/>
</dbReference>
<protein>
    <recommendedName>
        <fullName evidence="1">SCP domain-containing protein</fullName>
    </recommendedName>
</protein>
<dbReference type="GO" id="GO:0005576">
    <property type="term" value="C:extracellular region"/>
    <property type="evidence" value="ECO:0007669"/>
    <property type="project" value="InterPro"/>
</dbReference>
<dbReference type="InterPro" id="IPR001283">
    <property type="entry name" value="CRISP-related"/>
</dbReference>
<evidence type="ECO:0000313" key="3">
    <source>
        <dbReference type="Proteomes" id="UP001497525"/>
    </source>
</evidence>
<dbReference type="InterPro" id="IPR014044">
    <property type="entry name" value="CAP_dom"/>
</dbReference>
<proteinExistence type="predicted"/>
<evidence type="ECO:0000259" key="1">
    <source>
        <dbReference type="SMART" id="SM00198"/>
    </source>
</evidence>
<dbReference type="PRINTS" id="PR00837">
    <property type="entry name" value="V5TPXLIKE"/>
</dbReference>
<dbReference type="Pfam" id="PF00188">
    <property type="entry name" value="CAP"/>
    <property type="match status" value="1"/>
</dbReference>
<evidence type="ECO:0000313" key="2">
    <source>
        <dbReference type="EMBL" id="CAL5131431.1"/>
    </source>
</evidence>
<dbReference type="Gene3D" id="3.40.33.10">
    <property type="entry name" value="CAP"/>
    <property type="match status" value="1"/>
</dbReference>
<dbReference type="SUPFAM" id="SSF55797">
    <property type="entry name" value="PR-1-like"/>
    <property type="match status" value="1"/>
</dbReference>
<gene>
    <name evidence="2" type="ORF">CDAUBV1_LOCUS3844</name>
</gene>
<dbReference type="AlphaFoldDB" id="A0AAV2T5L1"/>
<dbReference type="InterPro" id="IPR018244">
    <property type="entry name" value="Allrgn_V5/Tpx1_CS"/>
</dbReference>
<accession>A0AAV2T5L1</accession>
<sequence>AWDNKLANLAEKLAKTCVFHHDGASLPEYGRLGQNIAANVNAQKGVQSWIDEYKSYNYTSNTCKGTCGHYTQMVASRSKKIGCAVVDCTGKWAYNYFIVCNYAPAGNIVGERPYQKA</sequence>
<dbReference type="PROSITE" id="PS01010">
    <property type="entry name" value="CRISP_2"/>
    <property type="match status" value="1"/>
</dbReference>
<feature type="domain" description="SCP" evidence="1">
    <location>
        <begin position="1"/>
        <end position="110"/>
    </location>
</feature>
<dbReference type="InterPro" id="IPR035940">
    <property type="entry name" value="CAP_sf"/>
</dbReference>
<dbReference type="PANTHER" id="PTHR10334">
    <property type="entry name" value="CYSTEINE-RICH SECRETORY PROTEIN-RELATED"/>
    <property type="match status" value="1"/>
</dbReference>